<feature type="transmembrane region" description="Helical" evidence="2">
    <location>
        <begin position="262"/>
        <end position="283"/>
    </location>
</feature>
<evidence type="ECO:0000313" key="3">
    <source>
        <dbReference type="EMBL" id="CAH2268082.1"/>
    </source>
</evidence>
<evidence type="ECO:0000256" key="2">
    <source>
        <dbReference type="SAM" id="Phobius"/>
    </source>
</evidence>
<dbReference type="EMBL" id="CAKXAJ010026417">
    <property type="protein sequence ID" value="CAH2268082.1"/>
    <property type="molecule type" value="Genomic_DNA"/>
</dbReference>
<dbReference type="Proteomes" id="UP000838756">
    <property type="component" value="Unassembled WGS sequence"/>
</dbReference>
<proteinExistence type="predicted"/>
<gene>
    <name evidence="3" type="primary">jg14785</name>
    <name evidence="3" type="ORF">PAEG_LOCUS26518</name>
</gene>
<keyword evidence="2" id="KW-0812">Transmembrane</keyword>
<feature type="compositionally biased region" description="Polar residues" evidence="1">
    <location>
        <begin position="170"/>
        <end position="185"/>
    </location>
</feature>
<name>A0A8S4SN40_9NEOP</name>
<organism evidence="3 4">
    <name type="scientific">Pararge aegeria aegeria</name>
    <dbReference type="NCBI Taxonomy" id="348720"/>
    <lineage>
        <taxon>Eukaryota</taxon>
        <taxon>Metazoa</taxon>
        <taxon>Ecdysozoa</taxon>
        <taxon>Arthropoda</taxon>
        <taxon>Hexapoda</taxon>
        <taxon>Insecta</taxon>
        <taxon>Pterygota</taxon>
        <taxon>Neoptera</taxon>
        <taxon>Endopterygota</taxon>
        <taxon>Lepidoptera</taxon>
        <taxon>Glossata</taxon>
        <taxon>Ditrysia</taxon>
        <taxon>Papilionoidea</taxon>
        <taxon>Nymphalidae</taxon>
        <taxon>Satyrinae</taxon>
        <taxon>Satyrini</taxon>
        <taxon>Parargina</taxon>
        <taxon>Pararge</taxon>
    </lineage>
</organism>
<evidence type="ECO:0000313" key="4">
    <source>
        <dbReference type="Proteomes" id="UP000838756"/>
    </source>
</evidence>
<comment type="caution">
    <text evidence="3">The sequence shown here is derived from an EMBL/GenBank/DDBJ whole genome shotgun (WGS) entry which is preliminary data.</text>
</comment>
<feature type="region of interest" description="Disordered" evidence="1">
    <location>
        <begin position="197"/>
        <end position="216"/>
    </location>
</feature>
<keyword evidence="4" id="KW-1185">Reference proteome</keyword>
<evidence type="ECO:0000256" key="1">
    <source>
        <dbReference type="SAM" id="MobiDB-lite"/>
    </source>
</evidence>
<keyword evidence="2" id="KW-0472">Membrane</keyword>
<reference evidence="3" key="1">
    <citation type="submission" date="2022-03" db="EMBL/GenBank/DDBJ databases">
        <authorList>
            <person name="Lindestad O."/>
        </authorList>
    </citation>
    <scope>NUCLEOTIDE SEQUENCE</scope>
</reference>
<keyword evidence="2" id="KW-1133">Transmembrane helix</keyword>
<dbReference type="AlphaFoldDB" id="A0A8S4SN40"/>
<protein>
    <submittedName>
        <fullName evidence="3">Jg14785 protein</fullName>
    </submittedName>
</protein>
<accession>A0A8S4SN40</accession>
<feature type="region of interest" description="Disordered" evidence="1">
    <location>
        <begin position="164"/>
        <end position="185"/>
    </location>
</feature>
<sequence length="382" mass="43883">MNIIIRIFHFFIIVFVFSLHFLHLNAVQDYDCADKDVCITGFDESKARFENNSIIYSYSGKEKLKLTCHVAKHKLLSSCLYDDSEVVNTRWMKGQASVSNEITGDILTIDIDLPLDDNVTDFKCESFAALYPCKSTAYITFLYVPEVRRLTETQKENFNVRQNENHTEAHNGTVQETHTERQNNVTDNAQNKFQNLTYNGRQNKTQSVTNNETQNKTHNVTYNETQNTTINETQTEILIEKHSGIQNETQNQKLDEGMSNNWIIIPVAIFITISIVISIYTLLRNKKVNGFQDLIVSKENSEYGNDEDKEESEVKNVPSINAVDPNSVYDYCERLPMPSFTKSPIIIGCINSVNLSNEQLKEDNIYYNTTARCDKTTVYYNT</sequence>
<feature type="transmembrane region" description="Helical" evidence="2">
    <location>
        <begin position="7"/>
        <end position="26"/>
    </location>
</feature>